<keyword evidence="3" id="KW-1185">Reference proteome</keyword>
<feature type="compositionally biased region" description="Basic and acidic residues" evidence="1">
    <location>
        <begin position="252"/>
        <end position="261"/>
    </location>
</feature>
<feature type="compositionally biased region" description="Basic residues" evidence="1">
    <location>
        <begin position="236"/>
        <end position="251"/>
    </location>
</feature>
<dbReference type="EMBL" id="ML119508">
    <property type="protein sequence ID" value="RPB06295.1"/>
    <property type="molecule type" value="Genomic_DNA"/>
</dbReference>
<gene>
    <name evidence="2" type="ORF">P167DRAFT_273114</name>
</gene>
<dbReference type="OrthoDB" id="10469714at2759"/>
<feature type="region of interest" description="Disordered" evidence="1">
    <location>
        <begin position="1"/>
        <end position="24"/>
    </location>
</feature>
<name>A0A3N4KKG1_9PEZI</name>
<evidence type="ECO:0000313" key="2">
    <source>
        <dbReference type="EMBL" id="RPB06295.1"/>
    </source>
</evidence>
<feature type="region of interest" description="Disordered" evidence="1">
    <location>
        <begin position="52"/>
        <end position="96"/>
    </location>
</feature>
<proteinExistence type="predicted"/>
<protein>
    <submittedName>
        <fullName evidence="2">Uncharacterized protein</fullName>
    </submittedName>
</protein>
<dbReference type="AlphaFoldDB" id="A0A3N4KKG1"/>
<dbReference type="InParanoid" id="A0A3N4KKG1"/>
<evidence type="ECO:0000256" key="1">
    <source>
        <dbReference type="SAM" id="MobiDB-lite"/>
    </source>
</evidence>
<dbReference type="Proteomes" id="UP000277580">
    <property type="component" value="Unassembled WGS sequence"/>
</dbReference>
<feature type="compositionally biased region" description="Polar residues" evidence="1">
    <location>
        <begin position="7"/>
        <end position="24"/>
    </location>
</feature>
<organism evidence="2 3">
    <name type="scientific">Morchella conica CCBAS932</name>
    <dbReference type="NCBI Taxonomy" id="1392247"/>
    <lineage>
        <taxon>Eukaryota</taxon>
        <taxon>Fungi</taxon>
        <taxon>Dikarya</taxon>
        <taxon>Ascomycota</taxon>
        <taxon>Pezizomycotina</taxon>
        <taxon>Pezizomycetes</taxon>
        <taxon>Pezizales</taxon>
        <taxon>Morchellaceae</taxon>
        <taxon>Morchella</taxon>
    </lineage>
</organism>
<reference evidence="2 3" key="1">
    <citation type="journal article" date="2018" name="Nat. Ecol. Evol.">
        <title>Pezizomycetes genomes reveal the molecular basis of ectomycorrhizal truffle lifestyle.</title>
        <authorList>
            <person name="Murat C."/>
            <person name="Payen T."/>
            <person name="Noel B."/>
            <person name="Kuo A."/>
            <person name="Morin E."/>
            <person name="Chen J."/>
            <person name="Kohler A."/>
            <person name="Krizsan K."/>
            <person name="Balestrini R."/>
            <person name="Da Silva C."/>
            <person name="Montanini B."/>
            <person name="Hainaut M."/>
            <person name="Levati E."/>
            <person name="Barry K.W."/>
            <person name="Belfiori B."/>
            <person name="Cichocki N."/>
            <person name="Clum A."/>
            <person name="Dockter R.B."/>
            <person name="Fauchery L."/>
            <person name="Guy J."/>
            <person name="Iotti M."/>
            <person name="Le Tacon F."/>
            <person name="Lindquist E.A."/>
            <person name="Lipzen A."/>
            <person name="Malagnac F."/>
            <person name="Mello A."/>
            <person name="Molinier V."/>
            <person name="Miyauchi S."/>
            <person name="Poulain J."/>
            <person name="Riccioni C."/>
            <person name="Rubini A."/>
            <person name="Sitrit Y."/>
            <person name="Splivallo R."/>
            <person name="Traeger S."/>
            <person name="Wang M."/>
            <person name="Zifcakova L."/>
            <person name="Wipf D."/>
            <person name="Zambonelli A."/>
            <person name="Paolocci F."/>
            <person name="Nowrousian M."/>
            <person name="Ottonello S."/>
            <person name="Baldrian P."/>
            <person name="Spatafora J.W."/>
            <person name="Henrissat B."/>
            <person name="Nagy L.G."/>
            <person name="Aury J.M."/>
            <person name="Wincker P."/>
            <person name="Grigoriev I.V."/>
            <person name="Bonfante P."/>
            <person name="Martin F.M."/>
        </authorList>
    </citation>
    <scope>NUCLEOTIDE SEQUENCE [LARGE SCALE GENOMIC DNA]</scope>
    <source>
        <strain evidence="2 3">CCBAS932</strain>
    </source>
</reference>
<evidence type="ECO:0000313" key="3">
    <source>
        <dbReference type="Proteomes" id="UP000277580"/>
    </source>
</evidence>
<feature type="region of interest" description="Disordered" evidence="1">
    <location>
        <begin position="224"/>
        <end position="261"/>
    </location>
</feature>
<sequence>MAFNRLLGQTTSSGRNPASDNPNLTQLELRRQIPFHPPLNDRSRSEFTMELNAPSWGTPTHPVIGGTANQAPESAVHHTEQSPQQSGPGTDPSMADFNRRLSRLEERDRDRESALTDVYGSVTGLSSRLHLAEGQHAEHEQNNQRRHDQVVGLLNDNRNGWADVTNRMDQFQSQREAEAWTAQQRHEQLRGMLDDHGNALMDANTRMDQVLGVLENQGNALAGANTRIDKVERKRKEGRKRQKQREQKRRQRQADEQNQRRVGEMFGLISQGMQMAAQNMGWRSSAHTSHGPHAQGHSIGAVHPPFVPAVNNLRGSKGRGRKRCTVCSERVRGEYIYRGPSRLHLSSLEVTKINNRESKGYVRWIPVC</sequence>
<accession>A0A3N4KKG1</accession>